<evidence type="ECO:0000313" key="1">
    <source>
        <dbReference type="EMBL" id="RKR80589.1"/>
    </source>
</evidence>
<accession>A0A495IXI8</accession>
<evidence type="ECO:0000313" key="2">
    <source>
        <dbReference type="Proteomes" id="UP000268007"/>
    </source>
</evidence>
<keyword evidence="2" id="KW-1185">Reference proteome</keyword>
<organism evidence="1 2">
    <name type="scientific">Mucilaginibacter gracilis</name>
    <dbReference type="NCBI Taxonomy" id="423350"/>
    <lineage>
        <taxon>Bacteria</taxon>
        <taxon>Pseudomonadati</taxon>
        <taxon>Bacteroidota</taxon>
        <taxon>Sphingobacteriia</taxon>
        <taxon>Sphingobacteriales</taxon>
        <taxon>Sphingobacteriaceae</taxon>
        <taxon>Mucilaginibacter</taxon>
    </lineage>
</organism>
<reference evidence="1 2" key="1">
    <citation type="submission" date="2018-10" db="EMBL/GenBank/DDBJ databases">
        <title>Genomic Encyclopedia of Archaeal and Bacterial Type Strains, Phase II (KMG-II): from individual species to whole genera.</title>
        <authorList>
            <person name="Goeker M."/>
        </authorList>
    </citation>
    <scope>NUCLEOTIDE SEQUENCE [LARGE SCALE GENOMIC DNA]</scope>
    <source>
        <strain evidence="1 2">DSM 18602</strain>
    </source>
</reference>
<protein>
    <submittedName>
        <fullName evidence="1">Uncharacterized protein</fullName>
    </submittedName>
</protein>
<dbReference type="AlphaFoldDB" id="A0A495IXI8"/>
<gene>
    <name evidence="1" type="ORF">BDD43_0713</name>
</gene>
<dbReference type="RefSeq" id="WP_121196381.1">
    <property type="nucleotide sequence ID" value="NZ_RBKU01000001.1"/>
</dbReference>
<proteinExistence type="predicted"/>
<sequence>MVNKHLSIYVAIGWFIISSTAFGQQIKGVYFGQRADSVQALVASEVQSHYNSGGWLMKLNARTIDFKGEIREVVLCKENVLIHNFDKGINLCVHYVMSNGVLVAISTQYANLSIAEIKNLFSPDRRNIGGYFFDSDYRHYSRLFVANNGLATDEYRQTIWTELPLQVRQQLEIMATGMH</sequence>
<comment type="caution">
    <text evidence="1">The sequence shown here is derived from an EMBL/GenBank/DDBJ whole genome shotgun (WGS) entry which is preliminary data.</text>
</comment>
<name>A0A495IXI8_9SPHI</name>
<dbReference type="Proteomes" id="UP000268007">
    <property type="component" value="Unassembled WGS sequence"/>
</dbReference>
<dbReference type="EMBL" id="RBKU01000001">
    <property type="protein sequence ID" value="RKR80589.1"/>
    <property type="molecule type" value="Genomic_DNA"/>
</dbReference>